<organism evidence="1 2">
    <name type="scientific">Fasciola hepatica</name>
    <name type="common">Liver fluke</name>
    <dbReference type="NCBI Taxonomy" id="6192"/>
    <lineage>
        <taxon>Eukaryota</taxon>
        <taxon>Metazoa</taxon>
        <taxon>Spiralia</taxon>
        <taxon>Lophotrochozoa</taxon>
        <taxon>Platyhelminthes</taxon>
        <taxon>Trematoda</taxon>
        <taxon>Digenea</taxon>
        <taxon>Plagiorchiida</taxon>
        <taxon>Echinostomata</taxon>
        <taxon>Echinostomatoidea</taxon>
        <taxon>Fasciolidae</taxon>
        <taxon>Fasciola</taxon>
    </lineage>
</organism>
<reference evidence="1" key="1">
    <citation type="submission" date="2019-03" db="EMBL/GenBank/DDBJ databases">
        <title>Improved annotation for the trematode Fasciola hepatica.</title>
        <authorList>
            <person name="Choi Y.-J."/>
            <person name="Martin J."/>
            <person name="Mitreva M."/>
        </authorList>
    </citation>
    <scope>NUCLEOTIDE SEQUENCE [LARGE SCALE GENOMIC DNA]</scope>
</reference>
<name>A0A4E0QX40_FASHE</name>
<comment type="caution">
    <text evidence="1">The sequence shown here is derived from an EMBL/GenBank/DDBJ whole genome shotgun (WGS) entry which is preliminary data.</text>
</comment>
<gene>
    <name evidence="1" type="ORF">D915_010293</name>
</gene>
<evidence type="ECO:0000313" key="1">
    <source>
        <dbReference type="EMBL" id="THD19044.1"/>
    </source>
</evidence>
<sequence>MLIGYLLSLSDLLNVRYLGFSSISPEGIGLSSSVREVGNLSQSQCLRLADLPVRPCDLFYSIRARHFLNSVLELDWSCGPLSTKRSRIASAFFSSGRSTRGLCFTKATTRRDSAADAPADFISQSTLTCICGLLELRFMWYLSGCREWSSWSFTCTKVESTDSQSEAFTSAQMALTASCFLRS</sequence>
<keyword evidence="2" id="KW-1185">Reference proteome</keyword>
<dbReference type="Proteomes" id="UP000230066">
    <property type="component" value="Unassembled WGS sequence"/>
</dbReference>
<dbReference type="EMBL" id="JXXN02007575">
    <property type="protein sequence ID" value="THD19044.1"/>
    <property type="molecule type" value="Genomic_DNA"/>
</dbReference>
<dbReference type="AlphaFoldDB" id="A0A4E0QX40"/>
<protein>
    <submittedName>
        <fullName evidence="1">Uncharacterized protein</fullName>
    </submittedName>
</protein>
<proteinExistence type="predicted"/>
<accession>A0A4E0QX40</accession>
<evidence type="ECO:0000313" key="2">
    <source>
        <dbReference type="Proteomes" id="UP000230066"/>
    </source>
</evidence>